<sequence>MPFKWDAESERKLLLYIVKHCDVRPGIEAFNGVAAVLGEGVNSNACNQKFYKLKRESEQLLAKAGIETPATPSTKKTTAAKTKATPKSTGKGRKRKTDAEGNDEEDANETPSKKAKKEVEEDVEEGNGVAERESDDQI</sequence>
<dbReference type="EMBL" id="JAKLMC020000033">
    <property type="protein sequence ID" value="KAK5949699.1"/>
    <property type="molecule type" value="Genomic_DNA"/>
</dbReference>
<evidence type="ECO:0008006" key="4">
    <source>
        <dbReference type="Google" id="ProtNLM"/>
    </source>
</evidence>
<evidence type="ECO:0000256" key="1">
    <source>
        <dbReference type="SAM" id="MobiDB-lite"/>
    </source>
</evidence>
<proteinExistence type="predicted"/>
<organism evidence="2 3">
    <name type="scientific">Knufia fluminis</name>
    <dbReference type="NCBI Taxonomy" id="191047"/>
    <lineage>
        <taxon>Eukaryota</taxon>
        <taxon>Fungi</taxon>
        <taxon>Dikarya</taxon>
        <taxon>Ascomycota</taxon>
        <taxon>Pezizomycotina</taxon>
        <taxon>Eurotiomycetes</taxon>
        <taxon>Chaetothyriomycetidae</taxon>
        <taxon>Chaetothyriales</taxon>
        <taxon>Trichomeriaceae</taxon>
        <taxon>Knufia</taxon>
    </lineage>
</organism>
<dbReference type="Proteomes" id="UP001316803">
    <property type="component" value="Unassembled WGS sequence"/>
</dbReference>
<dbReference type="AlphaFoldDB" id="A0AAN8I309"/>
<keyword evidence="3" id="KW-1185">Reference proteome</keyword>
<accession>A0AAN8I309</accession>
<name>A0AAN8I309_9EURO</name>
<feature type="region of interest" description="Disordered" evidence="1">
    <location>
        <begin position="63"/>
        <end position="138"/>
    </location>
</feature>
<feature type="compositionally biased region" description="Low complexity" evidence="1">
    <location>
        <begin position="68"/>
        <end position="89"/>
    </location>
</feature>
<comment type="caution">
    <text evidence="2">The sequence shown here is derived from an EMBL/GenBank/DDBJ whole genome shotgun (WGS) entry which is preliminary data.</text>
</comment>
<gene>
    <name evidence="2" type="ORF">OHC33_009296</name>
</gene>
<reference evidence="2 3" key="1">
    <citation type="submission" date="2022-12" db="EMBL/GenBank/DDBJ databases">
        <title>Genomic features and morphological characterization of a novel Knufia sp. strain isolated from spacecraft assembly facility.</title>
        <authorList>
            <person name="Teixeira M."/>
            <person name="Chander A.M."/>
            <person name="Stajich J.E."/>
            <person name="Venkateswaran K."/>
        </authorList>
    </citation>
    <scope>NUCLEOTIDE SEQUENCE [LARGE SCALE GENOMIC DNA]</scope>
    <source>
        <strain evidence="2 3">FJI-L2-BK-P2</strain>
    </source>
</reference>
<protein>
    <recommendedName>
        <fullName evidence="4">Myb-like domain-containing protein</fullName>
    </recommendedName>
</protein>
<evidence type="ECO:0000313" key="2">
    <source>
        <dbReference type="EMBL" id="KAK5949699.1"/>
    </source>
</evidence>
<evidence type="ECO:0000313" key="3">
    <source>
        <dbReference type="Proteomes" id="UP001316803"/>
    </source>
</evidence>